<dbReference type="InterPro" id="IPR050400">
    <property type="entry name" value="Bact_Cytoskel_RodZ"/>
</dbReference>
<dbReference type="Pfam" id="PF13413">
    <property type="entry name" value="HTH_25"/>
    <property type="match status" value="1"/>
</dbReference>
<keyword evidence="2" id="KW-0812">Transmembrane</keyword>
<organism evidence="3 4">
    <name type="scientific">Streptococcus equi subsp. equi</name>
    <dbReference type="NCBI Taxonomy" id="148942"/>
    <lineage>
        <taxon>Bacteria</taxon>
        <taxon>Bacillati</taxon>
        <taxon>Bacillota</taxon>
        <taxon>Bacilli</taxon>
        <taxon>Lactobacillales</taxon>
        <taxon>Streptococcaceae</taxon>
        <taxon>Streptococcus</taxon>
    </lineage>
</organism>
<proteinExistence type="predicted"/>
<dbReference type="RefSeq" id="WP_015898706.1">
    <property type="nucleotide sequence ID" value="NZ_BTYB01000029.1"/>
</dbReference>
<keyword evidence="2" id="KW-0472">Membrane</keyword>
<dbReference type="PANTHER" id="PTHR34475">
    <property type="match status" value="1"/>
</dbReference>
<dbReference type="GO" id="GO:0003677">
    <property type="term" value="F:DNA binding"/>
    <property type="evidence" value="ECO:0007669"/>
    <property type="project" value="InterPro"/>
</dbReference>
<gene>
    <name evidence="3" type="ORF">NCTC12092_01960</name>
</gene>
<dbReference type="Gene3D" id="1.10.260.40">
    <property type="entry name" value="lambda repressor-like DNA-binding domains"/>
    <property type="match status" value="1"/>
</dbReference>
<evidence type="ECO:0000313" key="4">
    <source>
        <dbReference type="Proteomes" id="UP000254461"/>
    </source>
</evidence>
<dbReference type="InterPro" id="IPR010982">
    <property type="entry name" value="Lambda_DNA-bd_dom_sf"/>
</dbReference>
<accession>A0A0G6RFQ7</accession>
<sequence length="334" mass="36455">MRETSLGELLRETRVGKNITLDEIEAKTGISSHYLLAMELDQFKIIPEEKFGHFLKQYADIVGLDFDSLKRLYQLQVSFKKETGTPSVTQIVEEKLSKKRLQENSYSEKIAQPEPSRTQPETLVIPVKTSLSSSKSAPTASHFKATDHRRTRETSASRLSRYGNSAKTKKSAFPSALLGLIAVAIVGVIGFAVWKQFDKGQKAKEAEMSFLKSSQSSHSTASSSSEPKTVITTEGAENYLIANITKSKEAVDVTVSLTDAESSWISLTNSEIGEAGMTLTKDNPTYSTTLPAETTESLLTLGVTKGVSVAIDGQPLDLSAMTSTDISYITLKIQ</sequence>
<dbReference type="Proteomes" id="UP000254461">
    <property type="component" value="Unassembled WGS sequence"/>
</dbReference>
<reference evidence="3 4" key="1">
    <citation type="submission" date="2018-06" db="EMBL/GenBank/DDBJ databases">
        <authorList>
            <consortium name="Pathogen Informatics"/>
            <person name="Doyle S."/>
        </authorList>
    </citation>
    <scope>NUCLEOTIDE SEQUENCE [LARGE SCALE GENOMIC DNA]</scope>
    <source>
        <strain evidence="3 4">NCTC12092</strain>
    </source>
</reference>
<dbReference type="AlphaFoldDB" id="A0A0G6RFQ7"/>
<dbReference type="PANTHER" id="PTHR34475:SF1">
    <property type="entry name" value="CYTOSKELETON PROTEIN RODZ"/>
    <property type="match status" value="1"/>
</dbReference>
<feature type="compositionally biased region" description="Basic and acidic residues" evidence="1">
    <location>
        <begin position="144"/>
        <end position="155"/>
    </location>
</feature>
<feature type="compositionally biased region" description="Low complexity" evidence="1">
    <location>
        <begin position="129"/>
        <end position="141"/>
    </location>
</feature>
<keyword evidence="2" id="KW-1133">Transmembrane helix</keyword>
<evidence type="ECO:0000313" key="3">
    <source>
        <dbReference type="EMBL" id="SUN49584.1"/>
    </source>
</evidence>
<dbReference type="EMBL" id="UHFF01000002">
    <property type="protein sequence ID" value="SUN49584.1"/>
    <property type="molecule type" value="Genomic_DNA"/>
</dbReference>
<dbReference type="OMA" id="LRKYAWA"/>
<feature type="transmembrane region" description="Helical" evidence="2">
    <location>
        <begin position="172"/>
        <end position="194"/>
    </location>
</feature>
<dbReference type="SUPFAM" id="SSF47413">
    <property type="entry name" value="lambda repressor-like DNA-binding domains"/>
    <property type="match status" value="1"/>
</dbReference>
<protein>
    <submittedName>
        <fullName evidence="3">Membrane protein</fullName>
    </submittedName>
</protein>
<evidence type="ECO:0000256" key="2">
    <source>
        <dbReference type="SAM" id="Phobius"/>
    </source>
</evidence>
<name>A0A0G6RFQ7_9STRE</name>
<evidence type="ECO:0000256" key="1">
    <source>
        <dbReference type="SAM" id="MobiDB-lite"/>
    </source>
</evidence>
<feature type="region of interest" description="Disordered" evidence="1">
    <location>
        <begin position="129"/>
        <end position="164"/>
    </location>
</feature>